<dbReference type="Proteomes" id="UP000499080">
    <property type="component" value="Unassembled WGS sequence"/>
</dbReference>
<proteinExistence type="predicted"/>
<accession>A0A4Y2URI9</accession>
<gene>
    <name evidence="1" type="ORF">AVEN_75436_1</name>
</gene>
<comment type="caution">
    <text evidence="1">The sequence shown here is derived from an EMBL/GenBank/DDBJ whole genome shotgun (WGS) entry which is preliminary data.</text>
</comment>
<name>A0A4Y2URI9_ARAVE</name>
<sequence length="140" mass="16224">MRTGSNLLCTRKERTYAQVANYGLGLSLETVRENLTSLEFHSLPRYFPFNHCTEKPSDSHQWTQATGGDTLAAVSPPLLLRCMEFPRVVFIAPRSYQMVAGFPLFLMIFHHELRMWFIKAQKSSGKLYEVRNMFVCMYGY</sequence>
<evidence type="ECO:0000313" key="1">
    <source>
        <dbReference type="EMBL" id="GBO15498.1"/>
    </source>
</evidence>
<dbReference type="AlphaFoldDB" id="A0A4Y2URI9"/>
<dbReference type="EMBL" id="BGPR01039529">
    <property type="protein sequence ID" value="GBO15498.1"/>
    <property type="molecule type" value="Genomic_DNA"/>
</dbReference>
<organism evidence="1 2">
    <name type="scientific">Araneus ventricosus</name>
    <name type="common">Orbweaver spider</name>
    <name type="synonym">Epeira ventricosa</name>
    <dbReference type="NCBI Taxonomy" id="182803"/>
    <lineage>
        <taxon>Eukaryota</taxon>
        <taxon>Metazoa</taxon>
        <taxon>Ecdysozoa</taxon>
        <taxon>Arthropoda</taxon>
        <taxon>Chelicerata</taxon>
        <taxon>Arachnida</taxon>
        <taxon>Araneae</taxon>
        <taxon>Araneomorphae</taxon>
        <taxon>Entelegynae</taxon>
        <taxon>Araneoidea</taxon>
        <taxon>Araneidae</taxon>
        <taxon>Araneus</taxon>
    </lineage>
</organism>
<protein>
    <submittedName>
        <fullName evidence="1">Uncharacterized protein</fullName>
    </submittedName>
</protein>
<reference evidence="1 2" key="1">
    <citation type="journal article" date="2019" name="Sci. Rep.">
        <title>Orb-weaving spider Araneus ventricosus genome elucidates the spidroin gene catalogue.</title>
        <authorList>
            <person name="Kono N."/>
            <person name="Nakamura H."/>
            <person name="Ohtoshi R."/>
            <person name="Moran D.A.P."/>
            <person name="Shinohara A."/>
            <person name="Yoshida Y."/>
            <person name="Fujiwara M."/>
            <person name="Mori M."/>
            <person name="Tomita M."/>
            <person name="Arakawa K."/>
        </authorList>
    </citation>
    <scope>NUCLEOTIDE SEQUENCE [LARGE SCALE GENOMIC DNA]</scope>
</reference>
<keyword evidence="2" id="KW-1185">Reference proteome</keyword>
<evidence type="ECO:0000313" key="2">
    <source>
        <dbReference type="Proteomes" id="UP000499080"/>
    </source>
</evidence>